<proteinExistence type="predicted"/>
<evidence type="ECO:0000313" key="2">
    <source>
        <dbReference type="EMBL" id="JAP40520.1"/>
    </source>
</evidence>
<feature type="region of interest" description="Disordered" evidence="1">
    <location>
        <begin position="73"/>
        <end position="100"/>
    </location>
</feature>
<accession>A0A0X3NMP9</accession>
<reference evidence="2" key="1">
    <citation type="submission" date="2016-01" db="EMBL/GenBank/DDBJ databases">
        <title>Reference transcriptome for the parasite Schistocephalus solidus: insights into the molecular evolution of parasitism.</title>
        <authorList>
            <person name="Hebert F.O."/>
            <person name="Grambauer S."/>
            <person name="Barber I."/>
            <person name="Landry C.R."/>
            <person name="Aubin-Horth N."/>
        </authorList>
    </citation>
    <scope>NUCLEOTIDE SEQUENCE</scope>
</reference>
<dbReference type="EMBL" id="GEEE01018997">
    <property type="protein sequence ID" value="JAP44228.1"/>
    <property type="molecule type" value="Transcribed_RNA"/>
</dbReference>
<dbReference type="EMBL" id="GEEE01022705">
    <property type="protein sequence ID" value="JAP40520.1"/>
    <property type="molecule type" value="Transcribed_RNA"/>
</dbReference>
<sequence length="100" mass="11966">MYADSCRSSVCALRSRHTTRRSEEQRSGIASLRGRYERMQLSLTPSYTHCFSREHMRWLGRHRECDSHKLVRAREREARRNTRTFTDRGRRRRPSLSPDG</sequence>
<dbReference type="AlphaFoldDB" id="A0A0X3NMP9"/>
<protein>
    <submittedName>
        <fullName evidence="2">Uncharacterized protein</fullName>
    </submittedName>
</protein>
<name>A0A0X3NMP9_SCHSO</name>
<feature type="compositionally biased region" description="Basic and acidic residues" evidence="1">
    <location>
        <begin position="73"/>
        <end position="88"/>
    </location>
</feature>
<organism evidence="2">
    <name type="scientific">Schistocephalus solidus</name>
    <name type="common">Tapeworm</name>
    <dbReference type="NCBI Taxonomy" id="70667"/>
    <lineage>
        <taxon>Eukaryota</taxon>
        <taxon>Metazoa</taxon>
        <taxon>Spiralia</taxon>
        <taxon>Lophotrochozoa</taxon>
        <taxon>Platyhelminthes</taxon>
        <taxon>Cestoda</taxon>
        <taxon>Eucestoda</taxon>
        <taxon>Diphyllobothriidea</taxon>
        <taxon>Diphyllobothriidae</taxon>
        <taxon>Schistocephalus</taxon>
    </lineage>
</organism>
<gene>
    <name evidence="2" type="ORF">TR87067</name>
</gene>
<dbReference type="EMBL" id="GEEE01009154">
    <property type="protein sequence ID" value="JAP54071.1"/>
    <property type="molecule type" value="Transcribed_RNA"/>
</dbReference>
<evidence type="ECO:0000256" key="1">
    <source>
        <dbReference type="SAM" id="MobiDB-lite"/>
    </source>
</evidence>